<evidence type="ECO:0000313" key="5">
    <source>
        <dbReference type="EMBL" id="OGG48732.1"/>
    </source>
</evidence>
<dbReference type="AlphaFoldDB" id="A0A1F6CIP5"/>
<evidence type="ECO:0000256" key="1">
    <source>
        <dbReference type="ARBA" id="ARBA00005790"/>
    </source>
</evidence>
<evidence type="ECO:0000259" key="4">
    <source>
        <dbReference type="PROSITE" id="PS50052"/>
    </source>
</evidence>
<reference evidence="5 6" key="1">
    <citation type="journal article" date="2016" name="Nat. Commun.">
        <title>Thousands of microbial genomes shed light on interconnected biogeochemical processes in an aquifer system.</title>
        <authorList>
            <person name="Anantharaman K."/>
            <person name="Brown C.T."/>
            <person name="Hug L.A."/>
            <person name="Sharon I."/>
            <person name="Castelle C.J."/>
            <person name="Probst A.J."/>
            <person name="Thomas B.C."/>
            <person name="Singh A."/>
            <person name="Wilkins M.J."/>
            <person name="Karaoz U."/>
            <person name="Brodie E.L."/>
            <person name="Williams K.H."/>
            <person name="Hubbard S.S."/>
            <person name="Banfield J.F."/>
        </authorList>
    </citation>
    <scope>NUCLEOTIDE SEQUENCE [LARGE SCALE GENOMIC DNA]</scope>
</reference>
<comment type="similarity">
    <text evidence="1">Belongs to the guanylate kinase family.</text>
</comment>
<dbReference type="PROSITE" id="PS50052">
    <property type="entry name" value="GUANYLATE_KINASE_2"/>
    <property type="match status" value="1"/>
</dbReference>
<evidence type="ECO:0000313" key="6">
    <source>
        <dbReference type="Proteomes" id="UP000176445"/>
    </source>
</evidence>
<dbReference type="GO" id="GO:0005829">
    <property type="term" value="C:cytosol"/>
    <property type="evidence" value="ECO:0007669"/>
    <property type="project" value="TreeGrafter"/>
</dbReference>
<dbReference type="Gene3D" id="3.40.50.300">
    <property type="entry name" value="P-loop containing nucleotide triphosphate hydrolases"/>
    <property type="match status" value="1"/>
</dbReference>
<evidence type="ECO:0000256" key="2">
    <source>
        <dbReference type="ARBA" id="ARBA00022679"/>
    </source>
</evidence>
<accession>A0A1F6CIP5</accession>
<dbReference type="InterPro" id="IPR027417">
    <property type="entry name" value="P-loop_NTPase"/>
</dbReference>
<protein>
    <recommendedName>
        <fullName evidence="4">Guanylate kinase-like domain-containing protein</fullName>
    </recommendedName>
</protein>
<dbReference type="InterPro" id="IPR008144">
    <property type="entry name" value="Guanylate_kin-like_dom"/>
</dbReference>
<dbReference type="SMART" id="SM00072">
    <property type="entry name" value="GuKc"/>
    <property type="match status" value="1"/>
</dbReference>
<dbReference type="Gene3D" id="3.30.63.10">
    <property type="entry name" value="Guanylate Kinase phosphate binding domain"/>
    <property type="match status" value="1"/>
</dbReference>
<comment type="caution">
    <text evidence="5">The sequence shown here is derived from an EMBL/GenBank/DDBJ whole genome shotgun (WGS) entry which is preliminary data.</text>
</comment>
<sequence>MSNNSLTSRKFPGYILALSGPSGVGKSTVRRMLTSVCSEYVEDIAMVTTRDPKHGDDGEYIYVTQKEFERMTRKGIIVASTRIPSSNENRQYGYRGEDIEAVWNKGKTPVVITEVQLLEGLAHQYGRRSILSLGLLPPGESKRAKLSQLLHRLRSRGRETEEHMHDRLKNAEHDIDIFAERKDLFDDVVVNKDLMQLVALIRKKVLAFSKV</sequence>
<dbReference type="PANTHER" id="PTHR23117:SF13">
    <property type="entry name" value="GUANYLATE KINASE"/>
    <property type="match status" value="1"/>
</dbReference>
<dbReference type="SUPFAM" id="SSF52540">
    <property type="entry name" value="P-loop containing nucleoside triphosphate hydrolases"/>
    <property type="match status" value="1"/>
</dbReference>
<dbReference type="PANTHER" id="PTHR23117">
    <property type="entry name" value="GUANYLATE KINASE-RELATED"/>
    <property type="match status" value="1"/>
</dbReference>
<name>A0A1F6CIP5_9BACT</name>
<gene>
    <name evidence="5" type="ORF">A2704_03235</name>
</gene>
<organism evidence="5 6">
    <name type="scientific">Candidatus Kaiserbacteria bacterium RIFCSPHIGHO2_01_FULL_54_36b</name>
    <dbReference type="NCBI Taxonomy" id="1798483"/>
    <lineage>
        <taxon>Bacteria</taxon>
        <taxon>Candidatus Kaiseribacteriota</taxon>
    </lineage>
</organism>
<feature type="domain" description="Guanylate kinase-like" evidence="4">
    <location>
        <begin position="13"/>
        <end position="206"/>
    </location>
</feature>
<dbReference type="EMBL" id="MFKW01000086">
    <property type="protein sequence ID" value="OGG48732.1"/>
    <property type="molecule type" value="Genomic_DNA"/>
</dbReference>
<keyword evidence="3" id="KW-0418">Kinase</keyword>
<proteinExistence type="inferred from homology"/>
<dbReference type="Pfam" id="PF00625">
    <property type="entry name" value="Guanylate_kin"/>
    <property type="match status" value="1"/>
</dbReference>
<keyword evidence="2" id="KW-0808">Transferase</keyword>
<dbReference type="GO" id="GO:0004385">
    <property type="term" value="F:GMP kinase activity"/>
    <property type="evidence" value="ECO:0007669"/>
    <property type="project" value="TreeGrafter"/>
</dbReference>
<dbReference type="InterPro" id="IPR008145">
    <property type="entry name" value="GK/Ca_channel_bsu"/>
</dbReference>
<evidence type="ECO:0000256" key="3">
    <source>
        <dbReference type="ARBA" id="ARBA00022777"/>
    </source>
</evidence>
<dbReference type="Proteomes" id="UP000176445">
    <property type="component" value="Unassembled WGS sequence"/>
</dbReference>